<dbReference type="WBParaSite" id="sdigi.contig282.g7027.t1">
    <property type="protein sequence ID" value="sdigi.contig282.g7027.t1"/>
    <property type="gene ID" value="sdigi.contig282.g7027"/>
</dbReference>
<protein>
    <submittedName>
        <fullName evidence="3">Uncharacterized protein</fullName>
    </submittedName>
</protein>
<evidence type="ECO:0000256" key="1">
    <source>
        <dbReference type="SAM" id="MobiDB-lite"/>
    </source>
</evidence>
<keyword evidence="2" id="KW-1185">Reference proteome</keyword>
<dbReference type="AlphaFoldDB" id="A0A915PNC2"/>
<feature type="compositionally biased region" description="Basic and acidic residues" evidence="1">
    <location>
        <begin position="1"/>
        <end position="13"/>
    </location>
</feature>
<dbReference type="Proteomes" id="UP000887581">
    <property type="component" value="Unplaced"/>
</dbReference>
<accession>A0A915PNC2</accession>
<proteinExistence type="predicted"/>
<feature type="region of interest" description="Disordered" evidence="1">
    <location>
        <begin position="1"/>
        <end position="38"/>
    </location>
</feature>
<reference evidence="3" key="1">
    <citation type="submission" date="2022-11" db="UniProtKB">
        <authorList>
            <consortium name="WormBaseParasite"/>
        </authorList>
    </citation>
    <scope>IDENTIFICATION</scope>
</reference>
<sequence length="97" mass="11345">MEGKDAAAADCRKTSATQPGYRKRVMRRVNEDSHTQEPVARRRSGWKLRAVHDNVLLIKIVGKIEKLIRSLIFWKNARRQVTFFDTLVGYMKFKLLK</sequence>
<evidence type="ECO:0000313" key="3">
    <source>
        <dbReference type="WBParaSite" id="sdigi.contig282.g7027.t1"/>
    </source>
</evidence>
<name>A0A915PNC2_9BILA</name>
<organism evidence="2 3">
    <name type="scientific">Setaria digitata</name>
    <dbReference type="NCBI Taxonomy" id="48799"/>
    <lineage>
        <taxon>Eukaryota</taxon>
        <taxon>Metazoa</taxon>
        <taxon>Ecdysozoa</taxon>
        <taxon>Nematoda</taxon>
        <taxon>Chromadorea</taxon>
        <taxon>Rhabditida</taxon>
        <taxon>Spirurina</taxon>
        <taxon>Spiruromorpha</taxon>
        <taxon>Filarioidea</taxon>
        <taxon>Setariidae</taxon>
        <taxon>Setaria</taxon>
    </lineage>
</organism>
<evidence type="ECO:0000313" key="2">
    <source>
        <dbReference type="Proteomes" id="UP000887581"/>
    </source>
</evidence>